<organism evidence="2">
    <name type="scientific">Nothobranchius kadleci</name>
    <name type="common">African annual killifish</name>
    <dbReference type="NCBI Taxonomy" id="1051664"/>
    <lineage>
        <taxon>Eukaryota</taxon>
        <taxon>Metazoa</taxon>
        <taxon>Chordata</taxon>
        <taxon>Craniata</taxon>
        <taxon>Vertebrata</taxon>
        <taxon>Euteleostomi</taxon>
        <taxon>Actinopterygii</taxon>
        <taxon>Neopterygii</taxon>
        <taxon>Teleostei</taxon>
        <taxon>Neoteleostei</taxon>
        <taxon>Acanthomorphata</taxon>
        <taxon>Ovalentaria</taxon>
        <taxon>Atherinomorphae</taxon>
        <taxon>Cyprinodontiformes</taxon>
        <taxon>Nothobranchiidae</taxon>
        <taxon>Nothobranchius</taxon>
    </lineage>
</organism>
<gene>
    <name evidence="2" type="primary">UNC13C</name>
</gene>
<accession>A0A1A8BI18</accession>
<reference evidence="2" key="1">
    <citation type="submission" date="2016-05" db="EMBL/GenBank/DDBJ databases">
        <authorList>
            <person name="Lavstsen T."/>
            <person name="Jespersen J.S."/>
        </authorList>
    </citation>
    <scope>NUCLEOTIDE SEQUENCE</scope>
    <source>
        <tissue evidence="2">Brain</tissue>
    </source>
</reference>
<evidence type="ECO:0000313" key="2">
    <source>
        <dbReference type="EMBL" id="SBP66296.1"/>
    </source>
</evidence>
<feature type="compositionally biased region" description="Polar residues" evidence="1">
    <location>
        <begin position="37"/>
        <end position="47"/>
    </location>
</feature>
<name>A0A1A8BI18_NOTKA</name>
<dbReference type="EMBL" id="HADZ01002355">
    <property type="protein sequence ID" value="SBP66296.1"/>
    <property type="molecule type" value="Transcribed_RNA"/>
</dbReference>
<sequence>GGCVGAEEVMWTMTMMHLAIRPGSSYRGNAAAPWPSDPNSGNVPRLS</sequence>
<evidence type="ECO:0000256" key="1">
    <source>
        <dbReference type="SAM" id="MobiDB-lite"/>
    </source>
</evidence>
<feature type="region of interest" description="Disordered" evidence="1">
    <location>
        <begin position="27"/>
        <end position="47"/>
    </location>
</feature>
<protein>
    <submittedName>
        <fullName evidence="2">Unc-13 homolog C</fullName>
    </submittedName>
</protein>
<proteinExistence type="predicted"/>
<reference evidence="2" key="2">
    <citation type="submission" date="2016-06" db="EMBL/GenBank/DDBJ databases">
        <title>The genome of a short-lived fish provides insights into sex chromosome evolution and the genetic control of aging.</title>
        <authorList>
            <person name="Reichwald K."/>
            <person name="Felder M."/>
            <person name="Petzold A."/>
            <person name="Koch P."/>
            <person name="Groth M."/>
            <person name="Platzer M."/>
        </authorList>
    </citation>
    <scope>NUCLEOTIDE SEQUENCE</scope>
    <source>
        <tissue evidence="2">Brain</tissue>
    </source>
</reference>
<feature type="non-terminal residue" evidence="2">
    <location>
        <position position="1"/>
    </location>
</feature>
<dbReference type="AlphaFoldDB" id="A0A1A8BI18"/>